<evidence type="ECO:0000256" key="2">
    <source>
        <dbReference type="ARBA" id="ARBA00004141"/>
    </source>
</evidence>
<dbReference type="InterPro" id="IPR043130">
    <property type="entry name" value="CDP-OH_PTrfase_TM_dom"/>
</dbReference>
<comment type="subcellular location">
    <subcellularLocation>
        <location evidence="3">Endomembrane system</location>
    </subcellularLocation>
    <subcellularLocation>
        <location evidence="2">Membrane</location>
        <topology evidence="2">Multi-pass membrane protein</topology>
    </subcellularLocation>
</comment>
<keyword evidence="14" id="KW-1208">Phospholipid metabolism</keyword>
<dbReference type="PROSITE" id="PS00379">
    <property type="entry name" value="CDP_ALCOHOL_P_TRANSF"/>
    <property type="match status" value="1"/>
</dbReference>
<evidence type="ECO:0000256" key="10">
    <source>
        <dbReference type="ARBA" id="ARBA00022989"/>
    </source>
</evidence>
<evidence type="ECO:0000256" key="5">
    <source>
        <dbReference type="ARBA" id="ARBA00013174"/>
    </source>
</evidence>
<evidence type="ECO:0000256" key="14">
    <source>
        <dbReference type="ARBA" id="ARBA00023264"/>
    </source>
</evidence>
<keyword evidence="7" id="KW-0444">Lipid biosynthesis</keyword>
<evidence type="ECO:0000256" key="11">
    <source>
        <dbReference type="ARBA" id="ARBA00023098"/>
    </source>
</evidence>
<keyword evidence="9 17" id="KW-0812">Transmembrane</keyword>
<feature type="transmembrane region" description="Helical" evidence="17">
    <location>
        <begin position="145"/>
        <end position="164"/>
    </location>
</feature>
<evidence type="ECO:0000256" key="16">
    <source>
        <dbReference type="RuleBase" id="RU003750"/>
    </source>
</evidence>
<feature type="transmembrane region" description="Helical" evidence="17">
    <location>
        <begin position="120"/>
        <end position="139"/>
    </location>
</feature>
<dbReference type="InterPro" id="IPR000462">
    <property type="entry name" value="CDP-OH_P_trans"/>
</dbReference>
<dbReference type="GO" id="GO:0003882">
    <property type="term" value="F:CDP-diacylglycerol-serine O-phosphatidyltransferase activity"/>
    <property type="evidence" value="ECO:0007669"/>
    <property type="project" value="UniProtKB-EC"/>
</dbReference>
<proteinExistence type="inferred from homology"/>
<evidence type="ECO:0000256" key="15">
    <source>
        <dbReference type="ARBA" id="ARBA00032361"/>
    </source>
</evidence>
<accession>A0A850EML4</accession>
<dbReference type="RefSeq" id="WP_175370032.1">
    <property type="nucleotide sequence ID" value="NZ_JABWCS010000184.1"/>
</dbReference>
<keyword evidence="12 17" id="KW-0472">Membrane</keyword>
<dbReference type="EC" id="2.7.8.8" evidence="5"/>
<evidence type="ECO:0000256" key="6">
    <source>
        <dbReference type="ARBA" id="ARBA00017171"/>
    </source>
</evidence>
<dbReference type="GO" id="GO:0012505">
    <property type="term" value="C:endomembrane system"/>
    <property type="evidence" value="ECO:0007669"/>
    <property type="project" value="UniProtKB-SubCell"/>
</dbReference>
<dbReference type="InterPro" id="IPR048254">
    <property type="entry name" value="CDP_ALCOHOL_P_TRANSF_CS"/>
</dbReference>
<keyword evidence="10 17" id="KW-1133">Transmembrane helix</keyword>
<organism evidence="18 19">
    <name type="scientific">Paenibacillus agri</name>
    <dbReference type="NCBI Taxonomy" id="2744309"/>
    <lineage>
        <taxon>Bacteria</taxon>
        <taxon>Bacillati</taxon>
        <taxon>Bacillota</taxon>
        <taxon>Bacilli</taxon>
        <taxon>Bacillales</taxon>
        <taxon>Paenibacillaceae</taxon>
        <taxon>Paenibacillus</taxon>
    </lineage>
</organism>
<protein>
    <recommendedName>
        <fullName evidence="6">CDP-diacylglycerol--serine O-phosphatidyltransferase</fullName>
        <ecNumber evidence="5">2.7.8.8</ecNumber>
    </recommendedName>
    <alternativeName>
        <fullName evidence="15">Phosphatidylserine synthase</fullName>
    </alternativeName>
</protein>
<dbReference type="Pfam" id="PF01066">
    <property type="entry name" value="CDP-OH_P_transf"/>
    <property type="match status" value="1"/>
</dbReference>
<dbReference type="NCBIfam" id="TIGR00473">
    <property type="entry name" value="pssA"/>
    <property type="match status" value="1"/>
</dbReference>
<keyword evidence="19" id="KW-1185">Reference proteome</keyword>
<evidence type="ECO:0000313" key="19">
    <source>
        <dbReference type="Proteomes" id="UP000564806"/>
    </source>
</evidence>
<comment type="caution">
    <text evidence="18">The sequence shown here is derived from an EMBL/GenBank/DDBJ whole genome shotgun (WGS) entry which is preliminary data.</text>
</comment>
<feature type="transmembrane region" description="Helical" evidence="17">
    <location>
        <begin position="31"/>
        <end position="54"/>
    </location>
</feature>
<evidence type="ECO:0000256" key="1">
    <source>
        <dbReference type="ARBA" id="ARBA00000287"/>
    </source>
</evidence>
<evidence type="ECO:0000256" key="7">
    <source>
        <dbReference type="ARBA" id="ARBA00022516"/>
    </source>
</evidence>
<evidence type="ECO:0000256" key="4">
    <source>
        <dbReference type="ARBA" id="ARBA00010441"/>
    </source>
</evidence>
<evidence type="ECO:0000256" key="12">
    <source>
        <dbReference type="ARBA" id="ARBA00023136"/>
    </source>
</evidence>
<evidence type="ECO:0000313" key="18">
    <source>
        <dbReference type="EMBL" id="NUU59341.1"/>
    </source>
</evidence>
<name>A0A850EML4_9BACL</name>
<evidence type="ECO:0000256" key="9">
    <source>
        <dbReference type="ARBA" id="ARBA00022692"/>
    </source>
</evidence>
<evidence type="ECO:0000256" key="17">
    <source>
        <dbReference type="SAM" id="Phobius"/>
    </source>
</evidence>
<evidence type="ECO:0000256" key="8">
    <source>
        <dbReference type="ARBA" id="ARBA00022679"/>
    </source>
</evidence>
<keyword evidence="8 16" id="KW-0808">Transferase</keyword>
<dbReference type="GO" id="GO:0008654">
    <property type="term" value="P:phospholipid biosynthetic process"/>
    <property type="evidence" value="ECO:0007669"/>
    <property type="project" value="UniProtKB-KW"/>
</dbReference>
<keyword evidence="11" id="KW-0443">Lipid metabolism</keyword>
<sequence>MKWIWLPSAFTVINLGAGALSLFFTIREEYMVAFALVMVAAVCDVLDGLLARLLHCPSDFGKQLDSLADIVSFGIAPVFLILMYKLEDSVWLGPLAAVVFLVCGALRLARFNISAPVRGFVGLPITAAGVILSLTTLLGDRVKPEMTLLVMGLLSVLMISRIPFPSFKKTYARK</sequence>
<evidence type="ECO:0000256" key="3">
    <source>
        <dbReference type="ARBA" id="ARBA00004308"/>
    </source>
</evidence>
<dbReference type="GO" id="GO:0016020">
    <property type="term" value="C:membrane"/>
    <property type="evidence" value="ECO:0007669"/>
    <property type="project" value="UniProtKB-SubCell"/>
</dbReference>
<comment type="similarity">
    <text evidence="4 16">Belongs to the CDP-alcohol phosphatidyltransferase class-I family.</text>
</comment>
<comment type="catalytic activity">
    <reaction evidence="1">
        <text>a CDP-1,2-diacyl-sn-glycerol + L-serine = a 1,2-diacyl-sn-glycero-3-phospho-L-serine + CMP + H(+)</text>
        <dbReference type="Rhea" id="RHEA:16913"/>
        <dbReference type="ChEBI" id="CHEBI:15378"/>
        <dbReference type="ChEBI" id="CHEBI:33384"/>
        <dbReference type="ChEBI" id="CHEBI:57262"/>
        <dbReference type="ChEBI" id="CHEBI:58332"/>
        <dbReference type="ChEBI" id="CHEBI:60377"/>
        <dbReference type="EC" id="2.7.8.8"/>
    </reaction>
</comment>
<dbReference type="Proteomes" id="UP000564806">
    <property type="component" value="Unassembled WGS sequence"/>
</dbReference>
<reference evidence="18" key="1">
    <citation type="submission" date="2020-06" db="EMBL/GenBank/DDBJ databases">
        <title>Paenibacillus sp. nov., isolated from soil.</title>
        <authorList>
            <person name="Seo Y.L."/>
        </authorList>
    </citation>
    <scope>NUCLEOTIDE SEQUENCE [LARGE SCALE GENOMIC DNA]</scope>
    <source>
        <strain evidence="18">JW14</strain>
    </source>
</reference>
<feature type="transmembrane region" description="Helical" evidence="17">
    <location>
        <begin position="90"/>
        <end position="108"/>
    </location>
</feature>
<dbReference type="Gene3D" id="1.20.120.1760">
    <property type="match status" value="1"/>
</dbReference>
<gene>
    <name evidence="18" type="primary">pssA</name>
    <name evidence="18" type="ORF">HPT30_03110</name>
</gene>
<keyword evidence="13" id="KW-0594">Phospholipid biosynthesis</keyword>
<dbReference type="EMBL" id="JABWCS010000184">
    <property type="protein sequence ID" value="NUU59341.1"/>
    <property type="molecule type" value="Genomic_DNA"/>
</dbReference>
<dbReference type="InterPro" id="IPR004533">
    <property type="entry name" value="CDP-diaglyc--ser_O-PTrfase"/>
</dbReference>
<evidence type="ECO:0000256" key="13">
    <source>
        <dbReference type="ARBA" id="ARBA00023209"/>
    </source>
</evidence>
<dbReference type="AlphaFoldDB" id="A0A850EML4"/>